<feature type="compositionally biased region" description="Basic and acidic residues" evidence="1">
    <location>
        <begin position="423"/>
        <end position="432"/>
    </location>
</feature>
<dbReference type="SMART" id="SM01411">
    <property type="entry name" value="Ephrin_rec_like"/>
    <property type="match status" value="6"/>
</dbReference>
<feature type="region of interest" description="Disordered" evidence="1">
    <location>
        <begin position="423"/>
        <end position="497"/>
    </location>
</feature>
<dbReference type="Proteomes" id="UP001165060">
    <property type="component" value="Unassembled WGS sequence"/>
</dbReference>
<evidence type="ECO:0000256" key="1">
    <source>
        <dbReference type="SAM" id="MobiDB-lite"/>
    </source>
</evidence>
<dbReference type="PANTHER" id="PTHR47236:SF4">
    <property type="entry name" value="GENE 9195-RELATED"/>
    <property type="match status" value="1"/>
</dbReference>
<gene>
    <name evidence="2" type="ORF">TeGR_g15115</name>
</gene>
<evidence type="ECO:0000313" key="3">
    <source>
        <dbReference type="Proteomes" id="UP001165060"/>
    </source>
</evidence>
<feature type="region of interest" description="Disordered" evidence="1">
    <location>
        <begin position="187"/>
        <end position="229"/>
    </location>
</feature>
<proteinExistence type="predicted"/>
<reference evidence="2 3" key="1">
    <citation type="journal article" date="2023" name="Commun. Biol.">
        <title>Genome analysis of Parmales, the sister group of diatoms, reveals the evolutionary specialization of diatoms from phago-mixotrophs to photoautotrophs.</title>
        <authorList>
            <person name="Ban H."/>
            <person name="Sato S."/>
            <person name="Yoshikawa S."/>
            <person name="Yamada K."/>
            <person name="Nakamura Y."/>
            <person name="Ichinomiya M."/>
            <person name="Sato N."/>
            <person name="Blanc-Mathieu R."/>
            <person name="Endo H."/>
            <person name="Kuwata A."/>
            <person name="Ogata H."/>
        </authorList>
    </citation>
    <scope>NUCLEOTIDE SEQUENCE [LARGE SCALE GENOMIC DNA]</scope>
</reference>
<evidence type="ECO:0000313" key="2">
    <source>
        <dbReference type="EMBL" id="GMI40227.1"/>
    </source>
</evidence>
<protein>
    <submittedName>
        <fullName evidence="2">Uncharacterized protein</fullName>
    </submittedName>
</protein>
<keyword evidence="3" id="KW-1185">Reference proteome</keyword>
<feature type="non-terminal residue" evidence="2">
    <location>
        <position position="1"/>
    </location>
</feature>
<sequence>LIPPPSPPYSYASLTLPFRAHLSLLCDLVQLFTTFQPPPSSPGTAARSLPLRELHARTVTQRHPAGAFDLELLLMSPAFPLANFVRQCADIVNAHDPFSKSLRQAQAALPKGGGAGGELEARRRAYDYLGSAERSEARRGADVSGQVRRGFGGPAWTYEEVVYRRFGAERPGKREPWDRDGEVLRAAGPWAGDREEGGGEEEEEEHMERPWAAGQRATSGPSLSRLVEETSEKELIPALSRRLNEDSFPAAPDPDDVILVLRAVSSLPSPTLRLLFSPASNPGLPVLAWLALSLAAVAPAPPLPSTPANARAYARLLLSVLDRLPLSARTLRDAERRSDVDFDKLLAYLNDALGGKGGGGERAKEVRGKRRELGRMRVGVGAAEGEGRKRAAPPQPAAPIPKKKPKAAAAAVVKKVALPPVPEKEEVKKEEPKEEEPDDVPQWLKDKQRKKLELAQKKEAQLREAREQERRSERAAEARRAEREEEERAREMARSKETKIRWADQGAGKLAVLCGGKEGEAYVRSAGHRMFRETLVGENRQEYPCPASRFGNRAGESDPDCEGWCLPGFYCPPGSTGPAQLMCGTPDRFCPAKSAAPLLTWEGYYTTAWNEECKPGTWRNTTNVVDATDPSLQPMNTPPFPVGVDFESTAPTKVPLGSCDLCPDGKFKSVAGDSKALCLDCPEQVYGAMMLNVASADRTTCVCSTVVGGEAVDNLHFNETTGKCESVPVGHVYPHTSAKADDSERVKQQQMECELGHWCVGGVKYECPEGYYGDKVRETNPLCAGKCAAGHFCPTTSTSRTQEECGAVDLFCPEGSIKPTRVQAGYYSNEDAGEALRSYETKCPPGYYCDGAKRYLCDPGYYGSSEGNMDATCDGKCDFGHYCPAGSVKAKQIECGGNAFYCPGGEGTRRAVDVGYYSIGGQLDVALRGRRDVGNNTMSRQTPCLPGHWCEEGIIYQCPEGTWGHIYGMREENDCRPCDEGHYCPSYPFPPSTRADQNECGRVDVFCPPGSHKPTNVTEGHYTVGGDIRNTTRVYEVLCEKGSYCTDGVKRACAAGVWGGEEGMVGKKCSGVCPAGFMCPVGSTEPVECPAGTYSMAGAWDCISCGLDSVAGGQGGSQGESRCRDSRKCCSQ</sequence>
<feature type="region of interest" description="Disordered" evidence="1">
    <location>
        <begin position="356"/>
        <end position="406"/>
    </location>
</feature>
<dbReference type="EMBL" id="BRYB01000918">
    <property type="protein sequence ID" value="GMI40227.1"/>
    <property type="molecule type" value="Genomic_DNA"/>
</dbReference>
<comment type="caution">
    <text evidence="2">The sequence shown here is derived from an EMBL/GenBank/DDBJ whole genome shotgun (WGS) entry which is preliminary data.</text>
</comment>
<accession>A0ABQ6N599</accession>
<feature type="compositionally biased region" description="Basic and acidic residues" evidence="1">
    <location>
        <begin position="359"/>
        <end position="375"/>
    </location>
</feature>
<dbReference type="PANTHER" id="PTHR47236">
    <property type="entry name" value="GENE, 32742-RELATED-RELATED"/>
    <property type="match status" value="1"/>
</dbReference>
<organism evidence="2 3">
    <name type="scientific">Tetraparma gracilis</name>
    <dbReference type="NCBI Taxonomy" id="2962635"/>
    <lineage>
        <taxon>Eukaryota</taxon>
        <taxon>Sar</taxon>
        <taxon>Stramenopiles</taxon>
        <taxon>Ochrophyta</taxon>
        <taxon>Bolidophyceae</taxon>
        <taxon>Parmales</taxon>
        <taxon>Triparmaceae</taxon>
        <taxon>Tetraparma</taxon>
    </lineage>
</organism>
<feature type="compositionally biased region" description="Basic and acidic residues" evidence="1">
    <location>
        <begin position="451"/>
        <end position="497"/>
    </location>
</feature>
<name>A0ABQ6N599_9STRA</name>